<feature type="domain" description="Flavocytochrome c sulphide dehydrogenase flavin-binding" evidence="5">
    <location>
        <begin position="363"/>
        <end position="428"/>
    </location>
</feature>
<dbReference type="InterPro" id="IPR015323">
    <property type="entry name" value="FlavoCytC_S_DH_flav-bd"/>
</dbReference>
<evidence type="ECO:0000256" key="1">
    <source>
        <dbReference type="ARBA" id="ARBA00022630"/>
    </source>
</evidence>
<feature type="domain" description="Sulfide dehydrogenase [flavocytochrome c] flavoprotein chain central" evidence="6">
    <location>
        <begin position="170"/>
        <end position="286"/>
    </location>
</feature>
<dbReference type="InterPro" id="IPR049386">
    <property type="entry name" value="FCSD_central"/>
</dbReference>
<dbReference type="GeneID" id="93428374"/>
<evidence type="ECO:0000259" key="6">
    <source>
        <dbReference type="Pfam" id="PF21706"/>
    </source>
</evidence>
<dbReference type="Gene3D" id="3.50.50.60">
    <property type="entry name" value="FAD/NAD(P)-binding domain"/>
    <property type="match status" value="2"/>
</dbReference>
<dbReference type="Proteomes" id="UP000250242">
    <property type="component" value="Unassembled WGS sequence"/>
</dbReference>
<evidence type="ECO:0000256" key="3">
    <source>
        <dbReference type="SAM" id="SignalP"/>
    </source>
</evidence>
<dbReference type="PRINTS" id="PR00368">
    <property type="entry name" value="FADPNR"/>
</dbReference>
<evidence type="ECO:0000313" key="8">
    <source>
        <dbReference type="Proteomes" id="UP000250242"/>
    </source>
</evidence>
<feature type="chain" id="PRO_5016023345" evidence="3">
    <location>
        <begin position="35"/>
        <end position="433"/>
    </location>
</feature>
<organism evidence="7 8">
    <name type="scientific">Oligella urethralis</name>
    <dbReference type="NCBI Taxonomy" id="90245"/>
    <lineage>
        <taxon>Bacteria</taxon>
        <taxon>Pseudomonadati</taxon>
        <taxon>Pseudomonadota</taxon>
        <taxon>Betaproteobacteria</taxon>
        <taxon>Burkholderiales</taxon>
        <taxon>Alcaligenaceae</taxon>
        <taxon>Oligella</taxon>
    </lineage>
</organism>
<evidence type="ECO:0000256" key="2">
    <source>
        <dbReference type="ARBA" id="ARBA00022827"/>
    </source>
</evidence>
<dbReference type="InterPro" id="IPR006311">
    <property type="entry name" value="TAT_signal"/>
</dbReference>
<dbReference type="InterPro" id="IPR037092">
    <property type="entry name" value="FlavoCytC_S_DH_flav-bd_sf"/>
</dbReference>
<dbReference type="InterPro" id="IPR023753">
    <property type="entry name" value="FAD/NAD-binding_dom"/>
</dbReference>
<dbReference type="Gene3D" id="3.90.760.10">
    <property type="entry name" value="Flavocytochrome c sulphide dehydrogenase, flavin-binding domain"/>
    <property type="match status" value="1"/>
</dbReference>
<dbReference type="InterPro" id="IPR052541">
    <property type="entry name" value="SQRD"/>
</dbReference>
<dbReference type="EMBL" id="UATH01000001">
    <property type="protein sequence ID" value="SPY08121.1"/>
    <property type="molecule type" value="Genomic_DNA"/>
</dbReference>
<dbReference type="GO" id="GO:0050660">
    <property type="term" value="F:flavin adenine dinucleotide binding"/>
    <property type="evidence" value="ECO:0007669"/>
    <property type="project" value="InterPro"/>
</dbReference>
<dbReference type="PROSITE" id="PS51318">
    <property type="entry name" value="TAT"/>
    <property type="match status" value="1"/>
</dbReference>
<evidence type="ECO:0000259" key="4">
    <source>
        <dbReference type="Pfam" id="PF07992"/>
    </source>
</evidence>
<evidence type="ECO:0000313" key="7">
    <source>
        <dbReference type="EMBL" id="SPY08121.1"/>
    </source>
</evidence>
<dbReference type="Pfam" id="PF07992">
    <property type="entry name" value="Pyr_redox_2"/>
    <property type="match status" value="1"/>
</dbReference>
<accession>A0A2X1UUM4</accession>
<dbReference type="AlphaFoldDB" id="A0A2X1UUM4"/>
<dbReference type="Pfam" id="PF09242">
    <property type="entry name" value="FCSD-flav_bind"/>
    <property type="match status" value="1"/>
</dbReference>
<proteinExistence type="predicted"/>
<dbReference type="RefSeq" id="WP_018025702.1">
    <property type="nucleotide sequence ID" value="NZ_CP137240.1"/>
</dbReference>
<dbReference type="SUPFAM" id="SSF55424">
    <property type="entry name" value="FAD/NAD-linked reductases, dimerisation (C-terminal) domain"/>
    <property type="match status" value="1"/>
</dbReference>
<dbReference type="Pfam" id="PF21706">
    <property type="entry name" value="FCSD_central"/>
    <property type="match status" value="1"/>
</dbReference>
<gene>
    <name evidence="7" type="primary">fccB_1</name>
    <name evidence="7" type="ORF">NCTC11009_01339</name>
</gene>
<dbReference type="SUPFAM" id="SSF51905">
    <property type="entry name" value="FAD/NAD(P)-binding domain"/>
    <property type="match status" value="2"/>
</dbReference>
<dbReference type="InterPro" id="IPR016156">
    <property type="entry name" value="FAD/NAD-linked_Rdtase_dimer_sf"/>
</dbReference>
<dbReference type="PANTHER" id="PTHR43755">
    <property type="match status" value="1"/>
</dbReference>
<dbReference type="GO" id="GO:0070225">
    <property type="term" value="F:sulfide dehydrogenase activity"/>
    <property type="evidence" value="ECO:0007669"/>
    <property type="project" value="UniProtKB-EC"/>
</dbReference>
<sequence>MMSKKINLSRRQWLSQVAQFSAAGAAISAFPAIAANASAHVVIVGGGFGGATAARYVKRFNPSIKVTLIEPSKTFYTCPFSNLVLGGLRSMEQIAHSYDQLKAFDIDVIHDYVTAIDADKKTVRLQSDNDISYDRLLLSPGIDFRWNALEGYDEAAAERAPHAWKAGAQTVLLKKQLEAMPDDGNFVMVVPEAPFRCPPGPYERASMVAHYLKHHKPKTKLIILDAQENFSKQALFEQGWNTFYADIIERIPLSLGGKVTRIDAKALVAETEFGDVIKADVLNVIPPQQAGLIAQQAGVTNESLWAPINPNTFESTLIPGIYVVGDATIAAPMPKSGFSANTQAKVAAAAIVADLAGKEATQAHYANTCYSLIAPDYGISVAGAYTALDGKMVERSGGVSPMDGDADFRKREADYGANWYEAICYDIWGTKFA</sequence>
<dbReference type="InterPro" id="IPR036188">
    <property type="entry name" value="FAD/NAD-bd_sf"/>
</dbReference>
<dbReference type="FunFam" id="3.50.50.60:FF:000234">
    <property type="entry name" value="Flavocytochrome C sulfide dehydrogenase"/>
    <property type="match status" value="1"/>
</dbReference>
<keyword evidence="3" id="KW-0732">Signal</keyword>
<keyword evidence="7" id="KW-0560">Oxidoreductase</keyword>
<protein>
    <submittedName>
        <fullName evidence="7">Sulfide dehydrogenase [flavocytochrome c] flavoprotein chain</fullName>
        <ecNumber evidence="7">1.8.2.3</ecNumber>
    </submittedName>
</protein>
<dbReference type="PANTHER" id="PTHR43755:SF1">
    <property type="entry name" value="FAD-DEPENDENT PYRIDINE NUCLEOTIDE-DISULPHIDE OXIDOREDUCTASE"/>
    <property type="match status" value="1"/>
</dbReference>
<feature type="domain" description="FAD/NAD(P)-binding" evidence="4">
    <location>
        <begin position="40"/>
        <end position="152"/>
    </location>
</feature>
<keyword evidence="1" id="KW-0285">Flavoprotein</keyword>
<keyword evidence="2" id="KW-0274">FAD</keyword>
<name>A0A2X1UUM4_9BURK</name>
<feature type="signal peptide" evidence="3">
    <location>
        <begin position="1"/>
        <end position="34"/>
    </location>
</feature>
<evidence type="ECO:0000259" key="5">
    <source>
        <dbReference type="Pfam" id="PF09242"/>
    </source>
</evidence>
<reference evidence="7 8" key="1">
    <citation type="submission" date="2018-06" db="EMBL/GenBank/DDBJ databases">
        <authorList>
            <consortium name="Pathogen Informatics"/>
            <person name="Doyle S."/>
        </authorList>
    </citation>
    <scope>NUCLEOTIDE SEQUENCE [LARGE SCALE GENOMIC DNA]</scope>
    <source>
        <strain evidence="7 8">NCTC11009</strain>
    </source>
</reference>
<dbReference type="EC" id="1.8.2.3" evidence="7"/>